<dbReference type="EMBL" id="JAPDRQ010000315">
    <property type="protein sequence ID" value="KAJ9650721.1"/>
    <property type="molecule type" value="Genomic_DNA"/>
</dbReference>
<name>A0ACC2ZT18_9EURO</name>
<dbReference type="Proteomes" id="UP001172386">
    <property type="component" value="Unassembled WGS sequence"/>
</dbReference>
<keyword evidence="2" id="KW-1185">Reference proteome</keyword>
<accession>A0ACC2ZT18</accession>
<comment type="caution">
    <text evidence="1">The sequence shown here is derived from an EMBL/GenBank/DDBJ whole genome shotgun (WGS) entry which is preliminary data.</text>
</comment>
<proteinExistence type="predicted"/>
<gene>
    <name evidence="1" type="ORF">H2198_009970</name>
</gene>
<feature type="non-terminal residue" evidence="1">
    <location>
        <position position="57"/>
    </location>
</feature>
<evidence type="ECO:0000313" key="2">
    <source>
        <dbReference type="Proteomes" id="UP001172386"/>
    </source>
</evidence>
<reference evidence="1" key="1">
    <citation type="submission" date="2022-10" db="EMBL/GenBank/DDBJ databases">
        <title>Culturing micro-colonial fungi from biological soil crusts in the Mojave desert and describing Neophaeococcomyces mojavensis, and introducing the new genera and species Taxawa tesnikishii.</title>
        <authorList>
            <person name="Kurbessoian T."/>
            <person name="Stajich J.E."/>
        </authorList>
    </citation>
    <scope>NUCLEOTIDE SEQUENCE</scope>
    <source>
        <strain evidence="1">JES_112</strain>
    </source>
</reference>
<organism evidence="1 2">
    <name type="scientific">Neophaeococcomyces mojaviensis</name>
    <dbReference type="NCBI Taxonomy" id="3383035"/>
    <lineage>
        <taxon>Eukaryota</taxon>
        <taxon>Fungi</taxon>
        <taxon>Dikarya</taxon>
        <taxon>Ascomycota</taxon>
        <taxon>Pezizomycotina</taxon>
        <taxon>Eurotiomycetes</taxon>
        <taxon>Chaetothyriomycetidae</taxon>
        <taxon>Chaetothyriales</taxon>
        <taxon>Chaetothyriales incertae sedis</taxon>
        <taxon>Neophaeococcomyces</taxon>
    </lineage>
</organism>
<evidence type="ECO:0000313" key="1">
    <source>
        <dbReference type="EMBL" id="KAJ9650721.1"/>
    </source>
</evidence>
<protein>
    <submittedName>
        <fullName evidence="1">Uncharacterized protein</fullName>
    </submittedName>
</protein>
<sequence length="57" mass="6675">MDVDGKLDAPNRSTLSETPLSEWEKYKQFIHDLYVSQRVSLKEVQKQLAQDYGFRVS</sequence>